<dbReference type="AlphaFoldDB" id="A0A914YBY1"/>
<protein>
    <submittedName>
        <fullName evidence="2">Uncharacterized protein</fullName>
    </submittedName>
</protein>
<dbReference type="Proteomes" id="UP000887577">
    <property type="component" value="Unplaced"/>
</dbReference>
<accession>A0A914YBY1</accession>
<sequence length="95" mass="10883">MLDSFFDGTEIGLPLFSWTKAFAEAIKFSFLKAFEKQDSKEFQAFLVEKDKKDTVPIVVDLLTWLQSKDIQFDGDGDVFKKQLSQKLITKVCVPI</sequence>
<proteinExistence type="predicted"/>
<evidence type="ECO:0000313" key="1">
    <source>
        <dbReference type="Proteomes" id="UP000887577"/>
    </source>
</evidence>
<organism evidence="1 2">
    <name type="scientific">Panagrolaimus superbus</name>
    <dbReference type="NCBI Taxonomy" id="310955"/>
    <lineage>
        <taxon>Eukaryota</taxon>
        <taxon>Metazoa</taxon>
        <taxon>Ecdysozoa</taxon>
        <taxon>Nematoda</taxon>
        <taxon>Chromadorea</taxon>
        <taxon>Rhabditida</taxon>
        <taxon>Tylenchina</taxon>
        <taxon>Panagrolaimomorpha</taxon>
        <taxon>Panagrolaimoidea</taxon>
        <taxon>Panagrolaimidae</taxon>
        <taxon>Panagrolaimus</taxon>
    </lineage>
</organism>
<dbReference type="WBParaSite" id="PSU_v2.g16796.t1">
    <property type="protein sequence ID" value="PSU_v2.g16796.t1"/>
    <property type="gene ID" value="PSU_v2.g16796"/>
</dbReference>
<evidence type="ECO:0000313" key="2">
    <source>
        <dbReference type="WBParaSite" id="PSU_v2.g16796.t1"/>
    </source>
</evidence>
<reference evidence="2" key="1">
    <citation type="submission" date="2022-11" db="UniProtKB">
        <authorList>
            <consortium name="WormBaseParasite"/>
        </authorList>
    </citation>
    <scope>IDENTIFICATION</scope>
</reference>
<name>A0A914YBY1_9BILA</name>
<keyword evidence="1" id="KW-1185">Reference proteome</keyword>